<reference evidence="2" key="1">
    <citation type="journal article" date="2019" name="Int. J. Syst. Evol. Microbiol.">
        <title>The Global Catalogue of Microorganisms (GCM) 10K type strain sequencing project: providing services to taxonomists for standard genome sequencing and annotation.</title>
        <authorList>
            <consortium name="The Broad Institute Genomics Platform"/>
            <consortium name="The Broad Institute Genome Sequencing Center for Infectious Disease"/>
            <person name="Wu L."/>
            <person name="Ma J."/>
        </authorList>
    </citation>
    <scope>NUCLEOTIDE SEQUENCE [LARGE SCALE GENOMIC DNA]</scope>
    <source>
        <strain evidence="2">JCM 4586</strain>
    </source>
</reference>
<dbReference type="EMBL" id="BMUT01000009">
    <property type="protein sequence ID" value="GGX93689.1"/>
    <property type="molecule type" value="Genomic_DNA"/>
</dbReference>
<organism evidence="1 2">
    <name type="scientific">Streptomyces hiroshimensis</name>
    <dbReference type="NCBI Taxonomy" id="66424"/>
    <lineage>
        <taxon>Bacteria</taxon>
        <taxon>Bacillati</taxon>
        <taxon>Actinomycetota</taxon>
        <taxon>Actinomycetes</taxon>
        <taxon>Kitasatosporales</taxon>
        <taxon>Streptomycetaceae</taxon>
        <taxon>Streptomyces</taxon>
    </lineage>
</organism>
<proteinExistence type="predicted"/>
<accession>A0ABQ2YSB4</accession>
<comment type="caution">
    <text evidence="1">The sequence shown here is derived from an EMBL/GenBank/DDBJ whole genome shotgun (WGS) entry which is preliminary data.</text>
</comment>
<name>A0ABQ2YSB4_9ACTN</name>
<protein>
    <submittedName>
        <fullName evidence="1">Uncharacterized protein</fullName>
    </submittedName>
</protein>
<sequence>MDDAMTYRAYEQVYIELLSAAAHLDTVRRVDLDAVEPCATAAMHAVRFAVAILSPAVPTLPPPRFPDDTERLLQLAANWREAALGLGDFTPPRPDLRVVGDTAPPSKKT</sequence>
<dbReference type="Proteomes" id="UP000659223">
    <property type="component" value="Unassembled WGS sequence"/>
</dbReference>
<evidence type="ECO:0000313" key="1">
    <source>
        <dbReference type="EMBL" id="GGX93689.1"/>
    </source>
</evidence>
<gene>
    <name evidence="1" type="ORF">GCM10010324_44650</name>
</gene>
<evidence type="ECO:0000313" key="2">
    <source>
        <dbReference type="Proteomes" id="UP000659223"/>
    </source>
</evidence>
<keyword evidence="2" id="KW-1185">Reference proteome</keyword>